<feature type="region of interest" description="Disordered" evidence="1">
    <location>
        <begin position="1"/>
        <end position="20"/>
    </location>
</feature>
<sequence>MREIGNDTKNSNGTYPDQLGEEMTNLEQTFRKMKAANWQRFLYHQSPVYFKKYLPKYHYDNCMNMVEAMRLSTRKVLDEYEAEEVGERFFQFVEYYEKEIYRYDIDRVTACLPTIHQLRHVHEAILNWGPTFSYAQWTVERINGMITSAVKSRKQPDENIATILEVDIHSSLLPFVIPGMQTVMAKDAFADADGRLIIHKIFRHMVQTGQTVLADDDDSDASPEPEFAELPDRPSTRRKRPDPAKVRPEIIESVINSDPNVDEFAVTREQLEEEFGMVITDDDIRRALRRIGDVMLVDRVKYKKKSDPILDAAAYTELRKYVKEYFDDLRGDKFDFLFEWEAEPYNEEYDMASPHSHIVRPTGRPLVNLQHHPAVKFTKWKNVRFENVTKMEGFTIDTRSVRISGSQYTRANRTRQACFFEFSTDTTLRTGAQTAGNLSERASSSRSDHPREFAEALYFLTVDFDWDLVTDLPEGILKENMPRSLFLCYSRPLSTRNNDSLTVLNRMPLPAGTRRGAAAWRPRRYKASRWLDVDDFVDIIGLLRCRGDEYVCWKDASWDPIIREQLHPLSWKFRPEPGQHPAGQGGNADRSHEQARRDAEKENDPSTEDIMRSWTPPSDNLTRAPRQSSEYQPDSDKDAEYDPDEQMGRRGRNQSGRSRGTQQTEIKEEEKYQPSPAPIGVSLTPAMEVGASHTLATAARVTAAPVTEAGASCAPAKEAGARATPTMEVGASCAPATHGRASSTPGTVA</sequence>
<dbReference type="AlphaFoldDB" id="A0A3N4HG66"/>
<feature type="compositionally biased region" description="Basic and acidic residues" evidence="1">
    <location>
        <begin position="230"/>
        <end position="245"/>
    </location>
</feature>
<feature type="region of interest" description="Disordered" evidence="1">
    <location>
        <begin position="214"/>
        <end position="245"/>
    </location>
</feature>
<evidence type="ECO:0000256" key="1">
    <source>
        <dbReference type="SAM" id="MobiDB-lite"/>
    </source>
</evidence>
<accession>A0A3N4HG66</accession>
<dbReference type="Proteomes" id="UP000275078">
    <property type="component" value="Unassembled WGS sequence"/>
</dbReference>
<feature type="compositionally biased region" description="Basic and acidic residues" evidence="1">
    <location>
        <begin position="589"/>
        <end position="604"/>
    </location>
</feature>
<dbReference type="OrthoDB" id="2443892at2759"/>
<gene>
    <name evidence="2" type="ORF">BJ508DRAFT_334940</name>
</gene>
<reference evidence="2 3" key="1">
    <citation type="journal article" date="2018" name="Nat. Ecol. Evol.">
        <title>Pezizomycetes genomes reveal the molecular basis of ectomycorrhizal truffle lifestyle.</title>
        <authorList>
            <person name="Murat C."/>
            <person name="Payen T."/>
            <person name="Noel B."/>
            <person name="Kuo A."/>
            <person name="Morin E."/>
            <person name="Chen J."/>
            <person name="Kohler A."/>
            <person name="Krizsan K."/>
            <person name="Balestrini R."/>
            <person name="Da Silva C."/>
            <person name="Montanini B."/>
            <person name="Hainaut M."/>
            <person name="Levati E."/>
            <person name="Barry K.W."/>
            <person name="Belfiori B."/>
            <person name="Cichocki N."/>
            <person name="Clum A."/>
            <person name="Dockter R.B."/>
            <person name="Fauchery L."/>
            <person name="Guy J."/>
            <person name="Iotti M."/>
            <person name="Le Tacon F."/>
            <person name="Lindquist E.A."/>
            <person name="Lipzen A."/>
            <person name="Malagnac F."/>
            <person name="Mello A."/>
            <person name="Molinier V."/>
            <person name="Miyauchi S."/>
            <person name="Poulain J."/>
            <person name="Riccioni C."/>
            <person name="Rubini A."/>
            <person name="Sitrit Y."/>
            <person name="Splivallo R."/>
            <person name="Traeger S."/>
            <person name="Wang M."/>
            <person name="Zifcakova L."/>
            <person name="Wipf D."/>
            <person name="Zambonelli A."/>
            <person name="Paolocci F."/>
            <person name="Nowrousian M."/>
            <person name="Ottonello S."/>
            <person name="Baldrian P."/>
            <person name="Spatafora J.W."/>
            <person name="Henrissat B."/>
            <person name="Nagy L.G."/>
            <person name="Aury J.M."/>
            <person name="Wincker P."/>
            <person name="Grigoriev I.V."/>
            <person name="Bonfante P."/>
            <person name="Martin F.M."/>
        </authorList>
    </citation>
    <scope>NUCLEOTIDE SEQUENCE [LARGE SCALE GENOMIC DNA]</scope>
    <source>
        <strain evidence="2 3">RN42</strain>
    </source>
</reference>
<feature type="region of interest" description="Disordered" evidence="1">
    <location>
        <begin position="572"/>
        <end position="681"/>
    </location>
</feature>
<dbReference type="EMBL" id="ML119857">
    <property type="protein sequence ID" value="RPA72547.1"/>
    <property type="molecule type" value="Genomic_DNA"/>
</dbReference>
<feature type="compositionally biased region" description="Polar residues" evidence="1">
    <location>
        <begin position="615"/>
        <end position="632"/>
    </location>
</feature>
<name>A0A3N4HG66_ASCIM</name>
<evidence type="ECO:0000313" key="2">
    <source>
        <dbReference type="EMBL" id="RPA72547.1"/>
    </source>
</evidence>
<dbReference type="PANTHER" id="PTHR46579:SF1">
    <property type="entry name" value="F5_8 TYPE C DOMAIN-CONTAINING PROTEIN"/>
    <property type="match status" value="1"/>
</dbReference>
<keyword evidence="3" id="KW-1185">Reference proteome</keyword>
<proteinExistence type="predicted"/>
<feature type="compositionally biased region" description="Low complexity" evidence="1">
    <location>
        <begin position="653"/>
        <end position="663"/>
    </location>
</feature>
<protein>
    <submittedName>
        <fullName evidence="2">Uncharacterized protein</fullName>
    </submittedName>
</protein>
<dbReference type="STRING" id="1160509.A0A3N4HG66"/>
<dbReference type="PANTHER" id="PTHR46579">
    <property type="entry name" value="F5/8 TYPE C DOMAIN-CONTAINING PROTEIN-RELATED"/>
    <property type="match status" value="1"/>
</dbReference>
<organism evidence="2 3">
    <name type="scientific">Ascobolus immersus RN42</name>
    <dbReference type="NCBI Taxonomy" id="1160509"/>
    <lineage>
        <taxon>Eukaryota</taxon>
        <taxon>Fungi</taxon>
        <taxon>Dikarya</taxon>
        <taxon>Ascomycota</taxon>
        <taxon>Pezizomycotina</taxon>
        <taxon>Pezizomycetes</taxon>
        <taxon>Pezizales</taxon>
        <taxon>Ascobolaceae</taxon>
        <taxon>Ascobolus</taxon>
    </lineage>
</organism>
<evidence type="ECO:0000313" key="3">
    <source>
        <dbReference type="Proteomes" id="UP000275078"/>
    </source>
</evidence>
<feature type="compositionally biased region" description="Acidic residues" evidence="1">
    <location>
        <begin position="214"/>
        <end position="229"/>
    </location>
</feature>